<dbReference type="EMBL" id="ML976657">
    <property type="protein sequence ID" value="KAF1979722.1"/>
    <property type="molecule type" value="Genomic_DNA"/>
</dbReference>
<feature type="compositionally biased region" description="Polar residues" evidence="2">
    <location>
        <begin position="487"/>
        <end position="498"/>
    </location>
</feature>
<gene>
    <name evidence="3" type="ORF">BU23DRAFT_548916</name>
</gene>
<dbReference type="PANTHER" id="PTHR38120">
    <property type="entry name" value="EXPRESSED PROTEIN"/>
    <property type="match status" value="1"/>
</dbReference>
<feature type="compositionally biased region" description="Polar residues" evidence="2">
    <location>
        <begin position="548"/>
        <end position="559"/>
    </location>
</feature>
<feature type="coiled-coil region" evidence="1">
    <location>
        <begin position="258"/>
        <end position="310"/>
    </location>
</feature>
<feature type="region of interest" description="Disordered" evidence="2">
    <location>
        <begin position="1"/>
        <end position="94"/>
    </location>
</feature>
<dbReference type="PANTHER" id="PTHR38120:SF1">
    <property type="entry name" value="M PROTEIN, SEROTYPE 2.1"/>
    <property type="match status" value="1"/>
</dbReference>
<dbReference type="Proteomes" id="UP000800036">
    <property type="component" value="Unassembled WGS sequence"/>
</dbReference>
<feature type="region of interest" description="Disordered" evidence="2">
    <location>
        <begin position="327"/>
        <end position="369"/>
    </location>
</feature>
<organism evidence="3 4">
    <name type="scientific">Bimuria novae-zelandiae CBS 107.79</name>
    <dbReference type="NCBI Taxonomy" id="1447943"/>
    <lineage>
        <taxon>Eukaryota</taxon>
        <taxon>Fungi</taxon>
        <taxon>Dikarya</taxon>
        <taxon>Ascomycota</taxon>
        <taxon>Pezizomycotina</taxon>
        <taxon>Dothideomycetes</taxon>
        <taxon>Pleosporomycetidae</taxon>
        <taxon>Pleosporales</taxon>
        <taxon>Massarineae</taxon>
        <taxon>Didymosphaeriaceae</taxon>
        <taxon>Bimuria</taxon>
    </lineage>
</organism>
<feature type="region of interest" description="Disordered" evidence="2">
    <location>
        <begin position="198"/>
        <end position="257"/>
    </location>
</feature>
<keyword evidence="1" id="KW-0175">Coiled coil</keyword>
<feature type="compositionally biased region" description="Polar residues" evidence="2">
    <location>
        <begin position="632"/>
        <end position="644"/>
    </location>
</feature>
<feature type="region of interest" description="Disordered" evidence="2">
    <location>
        <begin position="135"/>
        <end position="163"/>
    </location>
</feature>
<evidence type="ECO:0000256" key="1">
    <source>
        <dbReference type="SAM" id="Coils"/>
    </source>
</evidence>
<feature type="compositionally biased region" description="Polar residues" evidence="2">
    <location>
        <begin position="36"/>
        <end position="60"/>
    </location>
</feature>
<feature type="compositionally biased region" description="Acidic residues" evidence="2">
    <location>
        <begin position="356"/>
        <end position="367"/>
    </location>
</feature>
<evidence type="ECO:0000313" key="3">
    <source>
        <dbReference type="EMBL" id="KAF1979722.1"/>
    </source>
</evidence>
<feature type="compositionally biased region" description="Basic and acidic residues" evidence="2">
    <location>
        <begin position="565"/>
        <end position="576"/>
    </location>
</feature>
<protein>
    <recommendedName>
        <fullName evidence="5">M protein, serotype 2.1</fullName>
    </recommendedName>
</protein>
<reference evidence="3" key="1">
    <citation type="journal article" date="2020" name="Stud. Mycol.">
        <title>101 Dothideomycetes genomes: a test case for predicting lifestyles and emergence of pathogens.</title>
        <authorList>
            <person name="Haridas S."/>
            <person name="Albert R."/>
            <person name="Binder M."/>
            <person name="Bloem J."/>
            <person name="Labutti K."/>
            <person name="Salamov A."/>
            <person name="Andreopoulos B."/>
            <person name="Baker S."/>
            <person name="Barry K."/>
            <person name="Bills G."/>
            <person name="Bluhm B."/>
            <person name="Cannon C."/>
            <person name="Castanera R."/>
            <person name="Culley D."/>
            <person name="Daum C."/>
            <person name="Ezra D."/>
            <person name="Gonzalez J."/>
            <person name="Henrissat B."/>
            <person name="Kuo A."/>
            <person name="Liang C."/>
            <person name="Lipzen A."/>
            <person name="Lutzoni F."/>
            <person name="Magnuson J."/>
            <person name="Mondo S."/>
            <person name="Nolan M."/>
            <person name="Ohm R."/>
            <person name="Pangilinan J."/>
            <person name="Park H.-J."/>
            <person name="Ramirez L."/>
            <person name="Alfaro M."/>
            <person name="Sun H."/>
            <person name="Tritt A."/>
            <person name="Yoshinaga Y."/>
            <person name="Zwiers L.-H."/>
            <person name="Turgeon B."/>
            <person name="Goodwin S."/>
            <person name="Spatafora J."/>
            <person name="Crous P."/>
            <person name="Grigoriev I."/>
        </authorList>
    </citation>
    <scope>NUCLEOTIDE SEQUENCE</scope>
    <source>
        <strain evidence="3">CBS 107.79</strain>
    </source>
</reference>
<feature type="region of interest" description="Disordered" evidence="2">
    <location>
        <begin position="408"/>
        <end position="644"/>
    </location>
</feature>
<sequence length="644" mass="70286">MSTATARKPAPPGTPGRDQASKVSTAPAASAARRGSTPNANGTNGVTRTRSVRSGVNGSPVSARASVRKPGTPSTLGMSASHADGNDEDAREEQAAFLADLKERLQKAETEAEERQKQIDVLNSRLDDALKEQAKLEERAHEEEEKAESLEAEKQKLTRQQRELEGIYEAERAQAMKEKEDAQNRVEELQETIQRLKETMAKKNVDTSDGEDGKLSRTSSFRHNPSRNSSSQNIDSVNSFAPPSTVQRSDSRNHSKLIHQKDQIIEDLRLELAELQIKMMEMDNAGGGRMRELEKQMVDIRMANARLIEDNESFQLLLGEKTLNGTLSRGDFLRPSSSHSERAPSRNGPLNSLADELGDLEGTEGEGGEVVRKLEHEVNSLKDQNKALTLYINKIIGRLLQHQGFESVLGGDEDETSGSATPNTNKELPPPPPPKENEQPAEGGFLSRAKSVMGGGRNKPRPMSYAAAPVRNNLNEDPDTAPRIPLQRSNTSRAASSENYHRRSTSEMPPPGSIVTTMFRAPPPAAGPGQISPGLVSPRNSFFGIPISTGNSNPSSRVPSSGAPPKDDDRDIDAKSTSENSHVDTPSPPRREMTSTMTGKQMRPLRLVQNSEEEQRARKAANRGSWFGGFSMFSNNGEQKPSEA</sequence>
<name>A0A6A5VVF3_9PLEO</name>
<evidence type="ECO:0008006" key="5">
    <source>
        <dbReference type="Google" id="ProtNLM"/>
    </source>
</evidence>
<evidence type="ECO:0000313" key="4">
    <source>
        <dbReference type="Proteomes" id="UP000800036"/>
    </source>
</evidence>
<dbReference type="OrthoDB" id="2121319at2759"/>
<proteinExistence type="predicted"/>
<feature type="compositionally biased region" description="Polar residues" evidence="2">
    <location>
        <begin position="216"/>
        <end position="248"/>
    </location>
</feature>
<dbReference type="AlphaFoldDB" id="A0A6A5VVF3"/>
<keyword evidence="4" id="KW-1185">Reference proteome</keyword>
<evidence type="ECO:0000256" key="2">
    <source>
        <dbReference type="SAM" id="MobiDB-lite"/>
    </source>
</evidence>
<feature type="compositionally biased region" description="Basic and acidic residues" evidence="2">
    <location>
        <begin position="198"/>
        <end position="215"/>
    </location>
</feature>
<accession>A0A6A5VVF3</accession>